<keyword evidence="1" id="KW-0238">DNA-binding</keyword>
<dbReference type="PROSITE" id="PS00622">
    <property type="entry name" value="HTH_LUXR_1"/>
    <property type="match status" value="1"/>
</dbReference>
<dbReference type="PANTHER" id="PTHR43214:SF43">
    <property type="entry name" value="TWO-COMPONENT RESPONSE REGULATOR"/>
    <property type="match status" value="1"/>
</dbReference>
<evidence type="ECO:0000259" key="2">
    <source>
        <dbReference type="PROSITE" id="PS50043"/>
    </source>
</evidence>
<dbReference type="PANTHER" id="PTHR43214">
    <property type="entry name" value="TWO-COMPONENT RESPONSE REGULATOR"/>
    <property type="match status" value="1"/>
</dbReference>
<dbReference type="InterPro" id="IPR016032">
    <property type="entry name" value="Sig_transdc_resp-reg_C-effctor"/>
</dbReference>
<dbReference type="PRINTS" id="PR00038">
    <property type="entry name" value="HTHLUXR"/>
</dbReference>
<dbReference type="GO" id="GO:0003677">
    <property type="term" value="F:DNA binding"/>
    <property type="evidence" value="ECO:0007669"/>
    <property type="project" value="UniProtKB-KW"/>
</dbReference>
<dbReference type="Gene3D" id="3.40.50.2300">
    <property type="match status" value="1"/>
</dbReference>
<dbReference type="InterPro" id="IPR039420">
    <property type="entry name" value="WalR-like"/>
</dbReference>
<dbReference type="SUPFAM" id="SSF52172">
    <property type="entry name" value="CheY-like"/>
    <property type="match status" value="1"/>
</dbReference>
<evidence type="ECO:0000256" key="1">
    <source>
        <dbReference type="ARBA" id="ARBA00023125"/>
    </source>
</evidence>
<dbReference type="InterPro" id="IPR011006">
    <property type="entry name" value="CheY-like_superfamily"/>
</dbReference>
<dbReference type="CDD" id="cd06170">
    <property type="entry name" value="LuxR_C_like"/>
    <property type="match status" value="1"/>
</dbReference>
<keyword evidence="4" id="KW-1185">Reference proteome</keyword>
<dbReference type="RefSeq" id="WP_131851175.1">
    <property type="nucleotide sequence ID" value="NZ_SKFH01000006.1"/>
</dbReference>
<evidence type="ECO:0000313" key="3">
    <source>
        <dbReference type="EMBL" id="TCZ73445.1"/>
    </source>
</evidence>
<dbReference type="GO" id="GO:0006355">
    <property type="term" value="P:regulation of DNA-templated transcription"/>
    <property type="evidence" value="ECO:0007669"/>
    <property type="project" value="InterPro"/>
</dbReference>
<evidence type="ECO:0000313" key="4">
    <source>
        <dbReference type="Proteomes" id="UP000295164"/>
    </source>
</evidence>
<dbReference type="AlphaFoldDB" id="A0A4R4E6W7"/>
<feature type="domain" description="HTH luxR-type" evidence="2">
    <location>
        <begin position="141"/>
        <end position="203"/>
    </location>
</feature>
<protein>
    <submittedName>
        <fullName evidence="3">Response regulator transcription factor</fullName>
    </submittedName>
</protein>
<comment type="caution">
    <text evidence="3">The sequence shown here is derived from an EMBL/GenBank/DDBJ whole genome shotgun (WGS) entry which is preliminary data.</text>
</comment>
<organism evidence="3 4">
    <name type="scientific">Flaviaesturariibacter aridisoli</name>
    <dbReference type="NCBI Taxonomy" id="2545761"/>
    <lineage>
        <taxon>Bacteria</taxon>
        <taxon>Pseudomonadati</taxon>
        <taxon>Bacteroidota</taxon>
        <taxon>Chitinophagia</taxon>
        <taxon>Chitinophagales</taxon>
        <taxon>Chitinophagaceae</taxon>
        <taxon>Flaviaestuariibacter</taxon>
    </lineage>
</organism>
<dbReference type="EMBL" id="SKFH01000006">
    <property type="protein sequence ID" value="TCZ73445.1"/>
    <property type="molecule type" value="Genomic_DNA"/>
</dbReference>
<dbReference type="OrthoDB" id="9797341at2"/>
<reference evidence="3 4" key="1">
    <citation type="submission" date="2019-03" db="EMBL/GenBank/DDBJ databases">
        <authorList>
            <person name="Kim M.K.M."/>
        </authorList>
    </citation>
    <scope>NUCLEOTIDE SEQUENCE [LARGE SCALE GENOMIC DNA]</scope>
    <source>
        <strain evidence="3 4">17J68-15</strain>
    </source>
</reference>
<dbReference type="InterPro" id="IPR000792">
    <property type="entry name" value="Tscrpt_reg_LuxR_C"/>
</dbReference>
<dbReference type="Proteomes" id="UP000295164">
    <property type="component" value="Unassembled WGS sequence"/>
</dbReference>
<accession>A0A4R4E6W7</accession>
<gene>
    <name evidence="3" type="ORF">E0486_05655</name>
</gene>
<proteinExistence type="predicted"/>
<dbReference type="PROSITE" id="PS50043">
    <property type="entry name" value="HTH_LUXR_2"/>
    <property type="match status" value="1"/>
</dbReference>
<dbReference type="Pfam" id="PF00196">
    <property type="entry name" value="GerE"/>
    <property type="match status" value="1"/>
</dbReference>
<dbReference type="SMART" id="SM00421">
    <property type="entry name" value="HTH_LUXR"/>
    <property type="match status" value="1"/>
</dbReference>
<dbReference type="SUPFAM" id="SSF46894">
    <property type="entry name" value="C-terminal effector domain of the bipartite response regulators"/>
    <property type="match status" value="1"/>
</dbReference>
<sequence>MMQVDVVCSDDRLRAAIADCLAGRSDMSLGFATANLRDALKAAGVLPPQALIIDGDEKEMIGEQLGQLQAIWPESPVLLLIGMADMGSVVTLLHKQVQGYLLKENLRRGLPLALRLLGEGELYLDSTLLRPLLRRASLLRSQSVPLCVTRQEREVLDLVLAGLSYKEIANRCFLTADTLNAHIRNLFSKLKVHSKTELITRFR</sequence>
<name>A0A4R4E6W7_9BACT</name>